<comment type="caution">
    <text evidence="2">The sequence shown here is derived from an EMBL/GenBank/DDBJ whole genome shotgun (WGS) entry which is preliminary data.</text>
</comment>
<organism evidence="2 3">
    <name type="scientific">Roseateles koreensis</name>
    <dbReference type="NCBI Taxonomy" id="2987526"/>
    <lineage>
        <taxon>Bacteria</taxon>
        <taxon>Pseudomonadati</taxon>
        <taxon>Pseudomonadota</taxon>
        <taxon>Betaproteobacteria</taxon>
        <taxon>Burkholderiales</taxon>
        <taxon>Sphaerotilaceae</taxon>
        <taxon>Roseateles</taxon>
    </lineage>
</organism>
<proteinExistence type="predicted"/>
<evidence type="ECO:0000313" key="3">
    <source>
        <dbReference type="Proteomes" id="UP001219862"/>
    </source>
</evidence>
<reference evidence="2 3" key="1">
    <citation type="submission" date="2022-10" db="EMBL/GenBank/DDBJ databases">
        <title>paucibacter sp. hw8 Genome sequencing.</title>
        <authorList>
            <person name="Park S."/>
        </authorList>
    </citation>
    <scope>NUCLEOTIDE SEQUENCE [LARGE SCALE GENOMIC DNA]</scope>
    <source>
        <strain evidence="3">hw8</strain>
    </source>
</reference>
<dbReference type="EMBL" id="JAQQXS010000010">
    <property type="protein sequence ID" value="MDC8786012.1"/>
    <property type="molecule type" value="Genomic_DNA"/>
</dbReference>
<sequence length="138" mass="14913">MQVSRLFAALLLTSAAQAFAAEPVYLVVDHSTNLLMNQASAQALWDSKGSIKFYKFFPAKKWGFATAVEGGFDADKNCIVTAQTEMLPRAGKVLTLKPAKTATAFGVQHNSTLEQCKAFAQSKLGDSMEAVRTALLHD</sequence>
<evidence type="ECO:0000313" key="2">
    <source>
        <dbReference type="EMBL" id="MDC8786012.1"/>
    </source>
</evidence>
<keyword evidence="1" id="KW-0732">Signal</keyword>
<dbReference type="Proteomes" id="UP001219862">
    <property type="component" value="Unassembled WGS sequence"/>
</dbReference>
<feature type="signal peptide" evidence="1">
    <location>
        <begin position="1"/>
        <end position="20"/>
    </location>
</feature>
<accession>A0ABT5KT33</accession>
<gene>
    <name evidence="2" type="ORF">PRZ01_12510</name>
</gene>
<name>A0ABT5KT33_9BURK</name>
<dbReference type="RefSeq" id="WP_273597127.1">
    <property type="nucleotide sequence ID" value="NZ_JAQQXS010000010.1"/>
</dbReference>
<evidence type="ECO:0000256" key="1">
    <source>
        <dbReference type="SAM" id="SignalP"/>
    </source>
</evidence>
<protein>
    <submittedName>
        <fullName evidence="2">Uncharacterized protein</fullName>
    </submittedName>
</protein>
<feature type="chain" id="PRO_5046390071" evidence="1">
    <location>
        <begin position="21"/>
        <end position="138"/>
    </location>
</feature>
<keyword evidence="3" id="KW-1185">Reference proteome</keyword>